<dbReference type="Proteomes" id="UP001333110">
    <property type="component" value="Unassembled WGS sequence"/>
</dbReference>
<sequence>MGPEEIHPRVLREAADIAARPLSITFEKSWRCRYKKEIFYAENNQSLQQPPQGCGGVSITGGFQDATGQENADEQLESCTLRKVECGKSSAAMASFNTEGCPPASRNSKD</sequence>
<feature type="non-terminal residue" evidence="1">
    <location>
        <position position="110"/>
    </location>
</feature>
<evidence type="ECO:0000313" key="1">
    <source>
        <dbReference type="EMBL" id="KAK4831003.1"/>
    </source>
</evidence>
<protein>
    <submittedName>
        <fullName evidence="1">Uncharacterized protein</fullName>
    </submittedName>
</protein>
<dbReference type="EMBL" id="JAUNZN010000001">
    <property type="protein sequence ID" value="KAK4831003.1"/>
    <property type="molecule type" value="Genomic_DNA"/>
</dbReference>
<organism evidence="1 2">
    <name type="scientific">Mycteria americana</name>
    <name type="common">Wood stork</name>
    <dbReference type="NCBI Taxonomy" id="33587"/>
    <lineage>
        <taxon>Eukaryota</taxon>
        <taxon>Metazoa</taxon>
        <taxon>Chordata</taxon>
        <taxon>Craniata</taxon>
        <taxon>Vertebrata</taxon>
        <taxon>Euteleostomi</taxon>
        <taxon>Archelosauria</taxon>
        <taxon>Archosauria</taxon>
        <taxon>Dinosauria</taxon>
        <taxon>Saurischia</taxon>
        <taxon>Theropoda</taxon>
        <taxon>Coelurosauria</taxon>
        <taxon>Aves</taxon>
        <taxon>Neognathae</taxon>
        <taxon>Neoaves</taxon>
        <taxon>Aequornithes</taxon>
        <taxon>Ciconiiformes</taxon>
        <taxon>Ciconiidae</taxon>
        <taxon>Mycteria</taxon>
    </lineage>
</organism>
<name>A0AAN7SK22_MYCAM</name>
<evidence type="ECO:0000313" key="2">
    <source>
        <dbReference type="Proteomes" id="UP001333110"/>
    </source>
</evidence>
<keyword evidence="2" id="KW-1185">Reference proteome</keyword>
<proteinExistence type="predicted"/>
<dbReference type="AlphaFoldDB" id="A0AAN7SK22"/>
<gene>
    <name evidence="1" type="ORF">QYF61_014574</name>
</gene>
<accession>A0AAN7SK22</accession>
<comment type="caution">
    <text evidence="1">The sequence shown here is derived from an EMBL/GenBank/DDBJ whole genome shotgun (WGS) entry which is preliminary data.</text>
</comment>
<reference evidence="1 2" key="1">
    <citation type="journal article" date="2023" name="J. Hered.">
        <title>Chromosome-level genome of the wood stork (Mycteria americana) provides insight into avian chromosome evolution.</title>
        <authorList>
            <person name="Flamio R. Jr."/>
            <person name="Ramstad K.M."/>
        </authorList>
    </citation>
    <scope>NUCLEOTIDE SEQUENCE [LARGE SCALE GENOMIC DNA]</scope>
    <source>
        <strain evidence="1">JAX WOST 10</strain>
    </source>
</reference>